<gene>
    <name evidence="2" type="ORF">ACFSJU_10220</name>
</gene>
<dbReference type="InterPro" id="IPR005532">
    <property type="entry name" value="SUMF_dom"/>
</dbReference>
<accession>A0ABW4ZLM3</accession>
<dbReference type="Gene3D" id="3.90.1580.10">
    <property type="entry name" value="paralog of FGE (formylglycine-generating enzyme)"/>
    <property type="match status" value="1"/>
</dbReference>
<dbReference type="EMBL" id="JBHUHZ010000001">
    <property type="protein sequence ID" value="MFD2162767.1"/>
    <property type="molecule type" value="Genomic_DNA"/>
</dbReference>
<organism evidence="2 3">
    <name type="scientific">Paradesertivirga mongoliensis</name>
    <dbReference type="NCBI Taxonomy" id="2100740"/>
    <lineage>
        <taxon>Bacteria</taxon>
        <taxon>Pseudomonadati</taxon>
        <taxon>Bacteroidota</taxon>
        <taxon>Sphingobacteriia</taxon>
        <taxon>Sphingobacteriales</taxon>
        <taxon>Sphingobacteriaceae</taxon>
        <taxon>Paradesertivirga</taxon>
    </lineage>
</organism>
<proteinExistence type="predicted"/>
<protein>
    <submittedName>
        <fullName evidence="2">Formylglycine-generating enzyme family protein</fullName>
    </submittedName>
</protein>
<dbReference type="SUPFAM" id="SSF56436">
    <property type="entry name" value="C-type lectin-like"/>
    <property type="match status" value="1"/>
</dbReference>
<dbReference type="PANTHER" id="PTHR23150:SF19">
    <property type="entry name" value="FORMYLGLYCINE-GENERATING ENZYME"/>
    <property type="match status" value="1"/>
</dbReference>
<dbReference type="InterPro" id="IPR042095">
    <property type="entry name" value="SUMF_sf"/>
</dbReference>
<dbReference type="PANTHER" id="PTHR23150">
    <property type="entry name" value="SULFATASE MODIFYING FACTOR 1, 2"/>
    <property type="match status" value="1"/>
</dbReference>
<dbReference type="RefSeq" id="WP_255902945.1">
    <property type="nucleotide sequence ID" value="NZ_JAFMZO010000003.1"/>
</dbReference>
<keyword evidence="3" id="KW-1185">Reference proteome</keyword>
<dbReference type="PROSITE" id="PS51257">
    <property type="entry name" value="PROKAR_LIPOPROTEIN"/>
    <property type="match status" value="1"/>
</dbReference>
<feature type="domain" description="Sulfatase-modifying factor enzyme-like" evidence="1">
    <location>
        <begin position="70"/>
        <end position="375"/>
    </location>
</feature>
<dbReference type="InterPro" id="IPR051043">
    <property type="entry name" value="Sulfatase_Mod_Factor_Kinase"/>
</dbReference>
<evidence type="ECO:0000313" key="3">
    <source>
        <dbReference type="Proteomes" id="UP001597387"/>
    </source>
</evidence>
<dbReference type="Pfam" id="PF03781">
    <property type="entry name" value="FGE-sulfatase"/>
    <property type="match status" value="1"/>
</dbReference>
<evidence type="ECO:0000313" key="2">
    <source>
        <dbReference type="EMBL" id="MFD2162767.1"/>
    </source>
</evidence>
<sequence>MRIDLSSGARSFLVILASALLGLMTSCGDQQVTKSSVTDSAADSATIPSRFGDDKSGTAVISEEQSGSKKGMVLIPGGTYNMGGDNEQASEDEFPKHRVQIDAFWMDVTEVTNEQFAAFVRATGYITTAEKFIDWNEIKKTLPPGTERPHDSMLVASALVFTPTKGPVNLNNYASWWRWQRGADWKHPEGPGSTIRGKEKYPVVQVSWDDAQAYCAWAGKRLPTEAEWELAARGGLKNNIYPWGNEHVNTGKPKANSWEGDFPYRNLKKDGYLRLSPVASYPSNNYKLHDMAGNVWEWCSDWYHPNYYKEVERVLSSNPKGPAKSFDPNEPLVPKKVLRGGSFLCNDAYCSGYRVSRRMKSSPDTGSEHIGFRTVMDVE</sequence>
<dbReference type="InterPro" id="IPR016187">
    <property type="entry name" value="CTDL_fold"/>
</dbReference>
<name>A0ABW4ZLM3_9SPHI</name>
<reference evidence="3" key="1">
    <citation type="journal article" date="2019" name="Int. J. Syst. Evol. Microbiol.">
        <title>The Global Catalogue of Microorganisms (GCM) 10K type strain sequencing project: providing services to taxonomists for standard genome sequencing and annotation.</title>
        <authorList>
            <consortium name="The Broad Institute Genomics Platform"/>
            <consortium name="The Broad Institute Genome Sequencing Center for Infectious Disease"/>
            <person name="Wu L."/>
            <person name="Ma J."/>
        </authorList>
    </citation>
    <scope>NUCLEOTIDE SEQUENCE [LARGE SCALE GENOMIC DNA]</scope>
    <source>
        <strain evidence="3">KCTC 42217</strain>
    </source>
</reference>
<evidence type="ECO:0000259" key="1">
    <source>
        <dbReference type="Pfam" id="PF03781"/>
    </source>
</evidence>
<comment type="caution">
    <text evidence="2">The sequence shown here is derived from an EMBL/GenBank/DDBJ whole genome shotgun (WGS) entry which is preliminary data.</text>
</comment>
<dbReference type="Proteomes" id="UP001597387">
    <property type="component" value="Unassembled WGS sequence"/>
</dbReference>